<evidence type="ECO:0000256" key="8">
    <source>
        <dbReference type="ARBA" id="ARBA00022884"/>
    </source>
</evidence>
<evidence type="ECO:0000256" key="3">
    <source>
        <dbReference type="ARBA" id="ARBA00017959"/>
    </source>
</evidence>
<keyword evidence="9" id="KW-0648">Protein biosynthesis</keyword>
<dbReference type="GO" id="GO:0005524">
    <property type="term" value="F:ATP binding"/>
    <property type="evidence" value="ECO:0007669"/>
    <property type="project" value="UniProtKB-KW"/>
</dbReference>
<dbReference type="Pfam" id="PF02272">
    <property type="entry name" value="DHHA1"/>
    <property type="match status" value="1"/>
</dbReference>
<keyword evidence="7" id="KW-0067">ATP-binding</keyword>
<evidence type="ECO:0000256" key="10">
    <source>
        <dbReference type="ARBA" id="ARBA00023146"/>
    </source>
</evidence>
<dbReference type="Gene3D" id="3.10.310.40">
    <property type="match status" value="1"/>
</dbReference>
<gene>
    <name evidence="13" type="ORF">HKN21_00880</name>
</gene>
<evidence type="ECO:0000313" key="13">
    <source>
        <dbReference type="EMBL" id="NNF05289.1"/>
    </source>
</evidence>
<evidence type="ECO:0000256" key="6">
    <source>
        <dbReference type="ARBA" id="ARBA00022741"/>
    </source>
</evidence>
<feature type="non-terminal residue" evidence="13">
    <location>
        <position position="1"/>
    </location>
</feature>
<dbReference type="EC" id="6.1.1.7" evidence="2"/>
<keyword evidence="4" id="KW-0820">tRNA-binding</keyword>
<protein>
    <recommendedName>
        <fullName evidence="3">Alanine--tRNA ligase</fullName>
        <ecNumber evidence="2">6.1.1.7</ecNumber>
    </recommendedName>
    <alternativeName>
        <fullName evidence="11">Alanyl-tRNA synthetase</fullName>
    </alternativeName>
</protein>
<sequence>AMVDENDRLRKELAKLQQATMKQATGDLIDSVTEIEGIKFIAAEVPADSMDALRAAADRLRDQMKSGVGVLGANLGKKVSFLAFVTDDLVQERSLRADELVREVAKIAGGGGGGKPQLATAGAKDASKLGDAIAKAPDIFAQWVTAKA</sequence>
<accession>A0A7Y2E8K3</accession>
<evidence type="ECO:0000256" key="11">
    <source>
        <dbReference type="ARBA" id="ARBA00032577"/>
    </source>
</evidence>
<dbReference type="GO" id="GO:0000049">
    <property type="term" value="F:tRNA binding"/>
    <property type="evidence" value="ECO:0007669"/>
    <property type="project" value="UniProtKB-KW"/>
</dbReference>
<evidence type="ECO:0000313" key="14">
    <source>
        <dbReference type="Proteomes" id="UP000547674"/>
    </source>
</evidence>
<reference evidence="13 14" key="1">
    <citation type="submission" date="2020-03" db="EMBL/GenBank/DDBJ databases">
        <title>Metabolic flexibility allows generalist bacteria to become dominant in a frequently disturbed ecosystem.</title>
        <authorList>
            <person name="Chen Y.-J."/>
            <person name="Leung P.M."/>
            <person name="Bay S.K."/>
            <person name="Hugenholtz P."/>
            <person name="Kessler A.J."/>
            <person name="Shelley G."/>
            <person name="Waite D.W."/>
            <person name="Cook P.L."/>
            <person name="Greening C."/>
        </authorList>
    </citation>
    <scope>NUCLEOTIDE SEQUENCE [LARGE SCALE GENOMIC DNA]</scope>
    <source>
        <strain evidence="13">SS_bin_28</strain>
    </source>
</reference>
<dbReference type="Proteomes" id="UP000547674">
    <property type="component" value="Unassembled WGS sequence"/>
</dbReference>
<evidence type="ECO:0000256" key="7">
    <source>
        <dbReference type="ARBA" id="ARBA00022840"/>
    </source>
</evidence>
<evidence type="ECO:0000256" key="2">
    <source>
        <dbReference type="ARBA" id="ARBA00013168"/>
    </source>
</evidence>
<keyword evidence="10" id="KW-0030">Aminoacyl-tRNA synthetase</keyword>
<feature type="domain" description="DHHA1" evidence="12">
    <location>
        <begin position="38"/>
        <end position="140"/>
    </location>
</feature>
<evidence type="ECO:0000256" key="1">
    <source>
        <dbReference type="ARBA" id="ARBA00008226"/>
    </source>
</evidence>
<proteinExistence type="inferred from homology"/>
<name>A0A7Y2E8K3_UNCEI</name>
<organism evidence="13 14">
    <name type="scientific">Eiseniibacteriota bacterium</name>
    <dbReference type="NCBI Taxonomy" id="2212470"/>
    <lineage>
        <taxon>Bacteria</taxon>
        <taxon>Candidatus Eiseniibacteriota</taxon>
    </lineage>
</organism>
<keyword evidence="5 13" id="KW-0436">Ligase</keyword>
<comment type="similarity">
    <text evidence="1">Belongs to the class-II aminoacyl-tRNA synthetase family.</text>
</comment>
<comment type="caution">
    <text evidence="13">The sequence shown here is derived from an EMBL/GenBank/DDBJ whole genome shotgun (WGS) entry which is preliminary data.</text>
</comment>
<dbReference type="GO" id="GO:0004813">
    <property type="term" value="F:alanine-tRNA ligase activity"/>
    <property type="evidence" value="ECO:0007669"/>
    <property type="project" value="UniProtKB-EC"/>
</dbReference>
<keyword evidence="6" id="KW-0547">Nucleotide-binding</keyword>
<evidence type="ECO:0000256" key="4">
    <source>
        <dbReference type="ARBA" id="ARBA00022555"/>
    </source>
</evidence>
<evidence type="ECO:0000259" key="12">
    <source>
        <dbReference type="Pfam" id="PF02272"/>
    </source>
</evidence>
<keyword evidence="8" id="KW-0694">RNA-binding</keyword>
<dbReference type="InterPro" id="IPR003156">
    <property type="entry name" value="DHHA1_dom"/>
</dbReference>
<dbReference type="GO" id="GO:0006412">
    <property type="term" value="P:translation"/>
    <property type="evidence" value="ECO:0007669"/>
    <property type="project" value="UniProtKB-KW"/>
</dbReference>
<evidence type="ECO:0000256" key="5">
    <source>
        <dbReference type="ARBA" id="ARBA00022598"/>
    </source>
</evidence>
<evidence type="ECO:0000256" key="9">
    <source>
        <dbReference type="ARBA" id="ARBA00022917"/>
    </source>
</evidence>
<dbReference type="EMBL" id="JABDJR010000028">
    <property type="protein sequence ID" value="NNF05289.1"/>
    <property type="molecule type" value="Genomic_DNA"/>
</dbReference>
<dbReference type="FunFam" id="3.10.310.40:FF:000001">
    <property type="entry name" value="Alanine--tRNA ligase"/>
    <property type="match status" value="1"/>
</dbReference>
<dbReference type="AlphaFoldDB" id="A0A7Y2E8K3"/>